<dbReference type="InterPro" id="IPR001757">
    <property type="entry name" value="P_typ_ATPase"/>
</dbReference>
<dbReference type="InterPro" id="IPR023299">
    <property type="entry name" value="ATPase_P-typ_cyto_dom_N"/>
</dbReference>
<dbReference type="GO" id="GO:0005524">
    <property type="term" value="F:ATP binding"/>
    <property type="evidence" value="ECO:0007669"/>
    <property type="project" value="UniProtKB-UniRule"/>
</dbReference>
<dbReference type="Gene3D" id="3.40.1110.10">
    <property type="entry name" value="Calcium-transporting ATPase, cytoplasmic domain N"/>
    <property type="match status" value="1"/>
</dbReference>
<dbReference type="InterPro" id="IPR018303">
    <property type="entry name" value="ATPase_P-typ_P_site"/>
</dbReference>
<evidence type="ECO:0000256" key="8">
    <source>
        <dbReference type="ARBA" id="ARBA00022741"/>
    </source>
</evidence>
<name>A0AA41YJG6_9PROT</name>
<dbReference type="InterPro" id="IPR036412">
    <property type="entry name" value="HAD-like_sf"/>
</dbReference>
<dbReference type="GO" id="GO:0043682">
    <property type="term" value="F:P-type divalent copper transporter activity"/>
    <property type="evidence" value="ECO:0007669"/>
    <property type="project" value="TreeGrafter"/>
</dbReference>
<dbReference type="Gene3D" id="3.30.70.100">
    <property type="match status" value="1"/>
</dbReference>
<dbReference type="InterPro" id="IPR027256">
    <property type="entry name" value="P-typ_ATPase_IB"/>
</dbReference>
<dbReference type="NCBIfam" id="TIGR01511">
    <property type="entry name" value="ATPase-IB1_Cu"/>
    <property type="match status" value="1"/>
</dbReference>
<feature type="transmembrane region" description="Helical" evidence="15">
    <location>
        <begin position="184"/>
        <end position="202"/>
    </location>
</feature>
<reference evidence="18" key="2">
    <citation type="submission" date="2022-10" db="EMBL/GenBank/DDBJ databases">
        <authorList>
            <person name="Trinh H.N."/>
        </authorList>
    </citation>
    <scope>NUCLEOTIDE SEQUENCE</scope>
    <source>
        <strain evidence="18">RN2-1</strain>
    </source>
</reference>
<dbReference type="PRINTS" id="PR00119">
    <property type="entry name" value="CATATPASE"/>
</dbReference>
<evidence type="ECO:0000256" key="7">
    <source>
        <dbReference type="ARBA" id="ARBA00022723"/>
    </source>
</evidence>
<evidence type="ECO:0000256" key="13">
    <source>
        <dbReference type="ARBA" id="ARBA00023065"/>
    </source>
</evidence>
<evidence type="ECO:0000256" key="2">
    <source>
        <dbReference type="ARBA" id="ARBA00006024"/>
    </source>
</evidence>
<dbReference type="NCBIfam" id="TIGR01494">
    <property type="entry name" value="ATPase_P-type"/>
    <property type="match status" value="2"/>
</dbReference>
<feature type="transmembrane region" description="Helical" evidence="15">
    <location>
        <begin position="208"/>
        <end position="226"/>
    </location>
</feature>
<gene>
    <name evidence="18" type="ORF">OL599_01195</name>
</gene>
<feature type="transmembrane region" description="Helical" evidence="15">
    <location>
        <begin position="688"/>
        <end position="708"/>
    </location>
</feature>
<feature type="transmembrane region" description="Helical" evidence="15">
    <location>
        <begin position="150"/>
        <end position="172"/>
    </location>
</feature>
<evidence type="ECO:0000256" key="6">
    <source>
        <dbReference type="ARBA" id="ARBA00022692"/>
    </source>
</evidence>
<sequence length="759" mass="79889">MSAARATVRNETHRAAVAREEILLASRTLGAATRQTDLSVPGIHCGGCIRTIERALGALEGVERARVNLSTKRVAVQWRASDAPPPLIETLSALGYVAHLYDGGAEPKDRTRFELLRALAVSGFASSNIMLLSVAVWAGADGATRDLLHWISAAIAIPALAFSGTVFFRPAWRALRQGRTNMDVPISLGVLLAFGMSLYDTVHHGPHAYFDAATSLLFFLLIGRTLDHMMRERARVAVKGLARLAARGAMVAHADGTTEYVPVNEIAPGMTVLVGVGERVPVDAQVEEGRSDLDCSLVSGESMPRPVAVGSTLLAGTLNLTGPLRITATAPASGSFLAEMTRLMEAAEGGRSAYRRIADRAAQLYAPVVHLTALLTFAGWMIASGDLHRAVTIAIAVLIITCPCALGLAVPMVQVVAARRLFEAGIMVKDGGAMERLNEVDTVVFDKTGTLTRGTLRLVAANDHDPAQLAIAAAMAAYSRHPHSQALAAAARGPREPAFDWIEEHPGLGLEAVAGGAVYRLGRAAWAVRGATDGDLAQSDGGTVLSKDGRLIEAFQFEDQIREGARQAVAELSRQGFAMEILSGDQQRPVEALARDLDLAQFGAGVLPGEKTNRIATLAASGRKILMVGDGLNDAPALVAAHVSMAPATAADVGRNAADFVFLHESLAAVPLAIKIAQHADRLIRQNFAFAVAYNVITVPVAICGYVTPLVAALAMSMSSIIVVGNALRLKGGRPARLSQASASGPRVAMQAAEAPSLR</sequence>
<evidence type="ECO:0000256" key="16">
    <source>
        <dbReference type="SAM" id="MobiDB-lite"/>
    </source>
</evidence>
<organism evidence="18 19">
    <name type="scientific">Limobrevibacterium gyesilva</name>
    <dbReference type="NCBI Taxonomy" id="2991712"/>
    <lineage>
        <taxon>Bacteria</taxon>
        <taxon>Pseudomonadati</taxon>
        <taxon>Pseudomonadota</taxon>
        <taxon>Alphaproteobacteria</taxon>
        <taxon>Acetobacterales</taxon>
        <taxon>Acetobacteraceae</taxon>
        <taxon>Limobrevibacterium</taxon>
    </lineage>
</organism>
<proteinExistence type="inferred from homology"/>
<reference evidence="18" key="1">
    <citation type="submission" date="2022-09" db="EMBL/GenBank/DDBJ databases">
        <title>Rhodovastum sp. nov. RN2-1 isolated from soil in Seongnam, South Korea.</title>
        <authorList>
            <person name="Le N.T."/>
        </authorList>
    </citation>
    <scope>NUCLEOTIDE SEQUENCE</scope>
    <source>
        <strain evidence="18">RN2-1</strain>
    </source>
</reference>
<keyword evidence="13" id="KW-0406">Ion transport</keyword>
<keyword evidence="4 15" id="KW-1003">Cell membrane</keyword>
<dbReference type="SUPFAM" id="SSF81653">
    <property type="entry name" value="Calcium ATPase, transduction domain A"/>
    <property type="match status" value="1"/>
</dbReference>
<dbReference type="GO" id="GO:0055070">
    <property type="term" value="P:copper ion homeostasis"/>
    <property type="evidence" value="ECO:0007669"/>
    <property type="project" value="TreeGrafter"/>
</dbReference>
<keyword evidence="10" id="KW-0460">Magnesium</keyword>
<dbReference type="InterPro" id="IPR006121">
    <property type="entry name" value="HMA_dom"/>
</dbReference>
<dbReference type="RefSeq" id="WP_264711760.1">
    <property type="nucleotide sequence ID" value="NZ_JAPDNT010000001.1"/>
</dbReference>
<dbReference type="GO" id="GO:0005507">
    <property type="term" value="F:copper ion binding"/>
    <property type="evidence" value="ECO:0007669"/>
    <property type="project" value="TreeGrafter"/>
</dbReference>
<evidence type="ECO:0000259" key="17">
    <source>
        <dbReference type="PROSITE" id="PS50846"/>
    </source>
</evidence>
<dbReference type="NCBIfam" id="TIGR01525">
    <property type="entry name" value="ATPase-IB_hvy"/>
    <property type="match status" value="1"/>
</dbReference>
<accession>A0AA41YJG6</accession>
<dbReference type="Pfam" id="PF00403">
    <property type="entry name" value="HMA"/>
    <property type="match status" value="1"/>
</dbReference>
<dbReference type="CDD" id="cd02092">
    <property type="entry name" value="P-type_ATPase_FixI-like"/>
    <property type="match status" value="1"/>
</dbReference>
<evidence type="ECO:0000256" key="5">
    <source>
        <dbReference type="ARBA" id="ARBA00022553"/>
    </source>
</evidence>
<feature type="region of interest" description="Disordered" evidence="16">
    <location>
        <begin position="738"/>
        <end position="759"/>
    </location>
</feature>
<evidence type="ECO:0000256" key="9">
    <source>
        <dbReference type="ARBA" id="ARBA00022840"/>
    </source>
</evidence>
<dbReference type="EMBL" id="JAPDNT010000001">
    <property type="protein sequence ID" value="MCW3473182.1"/>
    <property type="molecule type" value="Genomic_DNA"/>
</dbReference>
<dbReference type="Gene3D" id="2.70.150.10">
    <property type="entry name" value="Calcium-transporting ATPase, cytoplasmic transduction domain A"/>
    <property type="match status" value="1"/>
</dbReference>
<comment type="subcellular location">
    <subcellularLocation>
        <location evidence="1">Cell membrane</location>
        <topology evidence="1">Multi-pass membrane protein</topology>
    </subcellularLocation>
</comment>
<dbReference type="PANTHER" id="PTHR43520:SF5">
    <property type="entry name" value="CATION-TRANSPORTING P-TYPE ATPASE-RELATED"/>
    <property type="match status" value="1"/>
</dbReference>
<feature type="transmembrane region" description="Helical" evidence="15">
    <location>
        <begin position="364"/>
        <end position="383"/>
    </location>
</feature>
<dbReference type="Proteomes" id="UP001165679">
    <property type="component" value="Unassembled WGS sequence"/>
</dbReference>
<dbReference type="InterPro" id="IPR008250">
    <property type="entry name" value="ATPase_P-typ_transduc_dom_A_sf"/>
</dbReference>
<keyword evidence="12 15" id="KW-1133">Transmembrane helix</keyword>
<keyword evidence="19" id="KW-1185">Reference proteome</keyword>
<keyword evidence="11" id="KW-1278">Translocase</keyword>
<comment type="caution">
    <text evidence="18">The sequence shown here is derived from an EMBL/GenBank/DDBJ whole genome shotgun (WGS) entry which is preliminary data.</text>
</comment>
<dbReference type="InterPro" id="IPR023298">
    <property type="entry name" value="ATPase_P-typ_TM_dom_sf"/>
</dbReference>
<protein>
    <submittedName>
        <fullName evidence="18">Cation-translocating P-type ATPase</fullName>
    </submittedName>
</protein>
<evidence type="ECO:0000256" key="15">
    <source>
        <dbReference type="RuleBase" id="RU362081"/>
    </source>
</evidence>
<dbReference type="Pfam" id="PF00702">
    <property type="entry name" value="Hydrolase"/>
    <property type="match status" value="1"/>
</dbReference>
<evidence type="ECO:0000256" key="12">
    <source>
        <dbReference type="ARBA" id="ARBA00022989"/>
    </source>
</evidence>
<keyword evidence="7 15" id="KW-0479">Metal-binding</keyword>
<dbReference type="PRINTS" id="PR00943">
    <property type="entry name" value="CUATPASE"/>
</dbReference>
<keyword evidence="3" id="KW-0813">Transport</keyword>
<evidence type="ECO:0000256" key="3">
    <source>
        <dbReference type="ARBA" id="ARBA00022448"/>
    </source>
</evidence>
<evidence type="ECO:0000256" key="1">
    <source>
        <dbReference type="ARBA" id="ARBA00004651"/>
    </source>
</evidence>
<dbReference type="PROSITE" id="PS50846">
    <property type="entry name" value="HMA_2"/>
    <property type="match status" value="1"/>
</dbReference>
<evidence type="ECO:0000256" key="11">
    <source>
        <dbReference type="ARBA" id="ARBA00022967"/>
    </source>
</evidence>
<dbReference type="PROSITE" id="PS00154">
    <property type="entry name" value="ATPASE_E1_E2"/>
    <property type="match status" value="1"/>
</dbReference>
<dbReference type="PROSITE" id="PS01047">
    <property type="entry name" value="HMA_1"/>
    <property type="match status" value="1"/>
</dbReference>
<dbReference type="InterPro" id="IPR023214">
    <property type="entry name" value="HAD_sf"/>
</dbReference>
<dbReference type="InterPro" id="IPR017969">
    <property type="entry name" value="Heavy-metal-associated_CS"/>
</dbReference>
<dbReference type="Pfam" id="PF00122">
    <property type="entry name" value="E1-E2_ATPase"/>
    <property type="match status" value="1"/>
</dbReference>
<evidence type="ECO:0000313" key="18">
    <source>
        <dbReference type="EMBL" id="MCW3473182.1"/>
    </source>
</evidence>
<feature type="transmembrane region" description="Helical" evidence="15">
    <location>
        <begin position="389"/>
        <end position="410"/>
    </location>
</feature>
<dbReference type="SUPFAM" id="SSF56784">
    <property type="entry name" value="HAD-like"/>
    <property type="match status" value="1"/>
</dbReference>
<evidence type="ECO:0000313" key="19">
    <source>
        <dbReference type="Proteomes" id="UP001165679"/>
    </source>
</evidence>
<keyword evidence="5" id="KW-0597">Phosphoprotein</keyword>
<keyword evidence="8 15" id="KW-0547">Nucleotide-binding</keyword>
<dbReference type="SUPFAM" id="SSF55008">
    <property type="entry name" value="HMA, heavy metal-associated domain"/>
    <property type="match status" value="1"/>
</dbReference>
<dbReference type="AlphaFoldDB" id="A0AA41YJG6"/>
<dbReference type="InterPro" id="IPR036163">
    <property type="entry name" value="HMA_dom_sf"/>
</dbReference>
<dbReference type="CDD" id="cd00371">
    <property type="entry name" value="HMA"/>
    <property type="match status" value="1"/>
</dbReference>
<dbReference type="GO" id="GO:0005886">
    <property type="term" value="C:plasma membrane"/>
    <property type="evidence" value="ECO:0007669"/>
    <property type="project" value="UniProtKB-SubCell"/>
</dbReference>
<keyword evidence="6 15" id="KW-0812">Transmembrane</keyword>
<evidence type="ECO:0000256" key="4">
    <source>
        <dbReference type="ARBA" id="ARBA00022475"/>
    </source>
</evidence>
<feature type="transmembrane region" description="Helical" evidence="15">
    <location>
        <begin position="118"/>
        <end position="138"/>
    </location>
</feature>
<evidence type="ECO:0000256" key="14">
    <source>
        <dbReference type="ARBA" id="ARBA00023136"/>
    </source>
</evidence>
<dbReference type="GO" id="GO:0016887">
    <property type="term" value="F:ATP hydrolysis activity"/>
    <property type="evidence" value="ECO:0007669"/>
    <property type="project" value="InterPro"/>
</dbReference>
<dbReference type="Gene3D" id="3.40.50.1000">
    <property type="entry name" value="HAD superfamily/HAD-like"/>
    <property type="match status" value="1"/>
</dbReference>
<dbReference type="InterPro" id="IPR059000">
    <property type="entry name" value="ATPase_P-type_domA"/>
</dbReference>
<evidence type="ECO:0000256" key="10">
    <source>
        <dbReference type="ARBA" id="ARBA00022842"/>
    </source>
</evidence>
<comment type="similarity">
    <text evidence="2 15">Belongs to the cation transport ATPase (P-type) (TC 3.A.3) family. Type IB subfamily.</text>
</comment>
<keyword evidence="14 15" id="KW-0472">Membrane</keyword>
<keyword evidence="9 15" id="KW-0067">ATP-binding</keyword>
<feature type="domain" description="HMA" evidence="17">
    <location>
        <begin position="34"/>
        <end position="99"/>
    </location>
</feature>
<dbReference type="SUPFAM" id="SSF81665">
    <property type="entry name" value="Calcium ATPase, transmembrane domain M"/>
    <property type="match status" value="1"/>
</dbReference>
<dbReference type="NCBIfam" id="TIGR01512">
    <property type="entry name" value="ATPase-IB2_Cd"/>
    <property type="match status" value="1"/>
</dbReference>
<dbReference type="PANTHER" id="PTHR43520">
    <property type="entry name" value="ATP7, ISOFORM B"/>
    <property type="match status" value="1"/>
</dbReference>